<evidence type="ECO:0000259" key="9">
    <source>
        <dbReference type="Pfam" id="PF18158"/>
    </source>
</evidence>
<dbReference type="SUPFAM" id="SSF56645">
    <property type="entry name" value="Acyl-CoA dehydrogenase NM domain-like"/>
    <property type="match status" value="1"/>
</dbReference>
<dbReference type="PANTHER" id="PTHR42707">
    <property type="entry name" value="ACYL-COA DEHYDROGENASE"/>
    <property type="match status" value="1"/>
</dbReference>
<keyword evidence="5" id="KW-0560">Oxidoreductase</keyword>
<keyword evidence="3 5" id="KW-0285">Flavoprotein</keyword>
<dbReference type="InterPro" id="IPR009100">
    <property type="entry name" value="AcylCoA_DH/oxidase_NM_dom_sf"/>
</dbReference>
<evidence type="ECO:0000256" key="2">
    <source>
        <dbReference type="ARBA" id="ARBA00009347"/>
    </source>
</evidence>
<dbReference type="Gene3D" id="1.20.140.10">
    <property type="entry name" value="Butyryl-CoA Dehydrogenase, subunit A, domain 3"/>
    <property type="match status" value="1"/>
</dbReference>
<dbReference type="EMBL" id="BAABKI010000011">
    <property type="protein sequence ID" value="GAA5172634.1"/>
    <property type="molecule type" value="Genomic_DNA"/>
</dbReference>
<evidence type="ECO:0000256" key="4">
    <source>
        <dbReference type="ARBA" id="ARBA00022827"/>
    </source>
</evidence>
<dbReference type="Pfam" id="PF00441">
    <property type="entry name" value="Acyl-CoA_dh_1"/>
    <property type="match status" value="1"/>
</dbReference>
<dbReference type="InterPro" id="IPR006089">
    <property type="entry name" value="Acyl-CoA_DH_CS"/>
</dbReference>
<dbReference type="Gene3D" id="2.40.110.20">
    <property type="match status" value="1"/>
</dbReference>
<organism evidence="10 11">
    <name type="scientific">Modicisalibacter zincidurans</name>
    <dbReference type="NCBI Taxonomy" id="1178777"/>
    <lineage>
        <taxon>Bacteria</taxon>
        <taxon>Pseudomonadati</taxon>
        <taxon>Pseudomonadota</taxon>
        <taxon>Gammaproteobacteria</taxon>
        <taxon>Oceanospirillales</taxon>
        <taxon>Halomonadaceae</taxon>
        <taxon>Modicisalibacter</taxon>
    </lineage>
</organism>
<evidence type="ECO:0000256" key="1">
    <source>
        <dbReference type="ARBA" id="ARBA00001974"/>
    </source>
</evidence>
<dbReference type="InterPro" id="IPR009075">
    <property type="entry name" value="AcylCo_DH/oxidase_C"/>
</dbReference>
<evidence type="ECO:0000259" key="7">
    <source>
        <dbReference type="Pfam" id="PF00441"/>
    </source>
</evidence>
<dbReference type="Gene3D" id="6.10.250.600">
    <property type="match status" value="1"/>
</dbReference>
<protein>
    <submittedName>
        <fullName evidence="10">Acyl-CoA dehydrogenase family protein</fullName>
    </submittedName>
</protein>
<reference evidence="11" key="1">
    <citation type="journal article" date="2019" name="Int. J. Syst. Evol. Microbiol.">
        <title>The Global Catalogue of Microorganisms (GCM) 10K type strain sequencing project: providing services to taxonomists for standard genome sequencing and annotation.</title>
        <authorList>
            <consortium name="The Broad Institute Genomics Platform"/>
            <consortium name="The Broad Institute Genome Sequencing Center for Infectious Disease"/>
            <person name="Wu L."/>
            <person name="Ma J."/>
        </authorList>
    </citation>
    <scope>NUCLEOTIDE SEQUENCE [LARGE SCALE GENOMIC DNA]</scope>
    <source>
        <strain evidence="11">JCM 18472</strain>
    </source>
</reference>
<accession>A0ABP9R7X5</accession>
<dbReference type="PROSITE" id="PS00073">
    <property type="entry name" value="ACYL_COA_DH_2"/>
    <property type="match status" value="1"/>
</dbReference>
<keyword evidence="4 5" id="KW-0274">FAD</keyword>
<gene>
    <name evidence="10" type="ORF">GCM10023342_09550</name>
</gene>
<proteinExistence type="inferred from homology"/>
<evidence type="ECO:0000259" key="8">
    <source>
        <dbReference type="Pfam" id="PF02770"/>
    </source>
</evidence>
<comment type="cofactor">
    <cofactor evidence="1 5">
        <name>FAD</name>
        <dbReference type="ChEBI" id="CHEBI:57692"/>
    </cofactor>
</comment>
<dbReference type="PANTHER" id="PTHR42707:SF3">
    <property type="entry name" value="ACYL-COA DEHYDROGENASE AIDB-RELATED"/>
    <property type="match status" value="1"/>
</dbReference>
<feature type="region of interest" description="Disordered" evidence="6">
    <location>
        <begin position="1"/>
        <end position="24"/>
    </location>
</feature>
<dbReference type="Pfam" id="PF02770">
    <property type="entry name" value="Acyl-CoA_dh_M"/>
    <property type="match status" value="1"/>
</dbReference>
<comment type="similarity">
    <text evidence="2 5">Belongs to the acyl-CoA dehydrogenase family.</text>
</comment>
<dbReference type="InterPro" id="IPR006091">
    <property type="entry name" value="Acyl-CoA_Oxase/DH_mid-dom"/>
</dbReference>
<feature type="domain" description="Adaptive response protein AidB N-terminal" evidence="9">
    <location>
        <begin position="17"/>
        <end position="171"/>
    </location>
</feature>
<sequence length="548" mass="60880">MTDHAPRSQLATHRVDNQPPAPRDRDLFALDQPLREALAREAPDWVARRLEALGAAVGSREVQALGEAANRHPPELRLFDRHGRRLDEVVYHPAYHELMHLAFDNGWHAVAWEEEHHGGHQAHVAALYLLTQAEPGFCCPLTMTHAAIPALRREPQVFDEWRFRLLAWDYDERAVPAWEKPAVTLGMAMTEKQGGSDVRANTTHAERASDGYRLTGHKWFCSAPMSDAFLTLAQTDEGLSCFLVPRFTPDGQRNALEIQRLKDKCGNRANASAEIEFRDAYGEAVGEPGRGIPTILEMVQQTRLDAATAPAGMMRQALLEAWSHVSQRQAFGRALGEQPLMRRVIADMALESEASLALVMRTARAFDTPGNAHEQALARLLPALGKYWHNKRGPGFMAEAMECLGGIGYVEETPLARLYREAPVNSIWEGSGNVICLDVLRVFDRHPECFDALREELATARGLSPAYARAVAALENAFSEPHASLEANARWLTQRMAQCLQAALLLQHAPSEVSDSFCRSRLDDSVSPVYGVLPLDMPLDAILARIEP</sequence>
<dbReference type="Pfam" id="PF18158">
    <property type="entry name" value="AidB_N"/>
    <property type="match status" value="1"/>
</dbReference>
<evidence type="ECO:0000256" key="6">
    <source>
        <dbReference type="SAM" id="MobiDB-lite"/>
    </source>
</evidence>
<evidence type="ECO:0000313" key="11">
    <source>
        <dbReference type="Proteomes" id="UP001500074"/>
    </source>
</evidence>
<dbReference type="Proteomes" id="UP001500074">
    <property type="component" value="Unassembled WGS sequence"/>
</dbReference>
<dbReference type="InterPro" id="IPR036250">
    <property type="entry name" value="AcylCo_DH-like_C"/>
</dbReference>
<feature type="domain" description="Acyl-CoA dehydrogenase/oxidase C-terminal" evidence="7">
    <location>
        <begin position="289"/>
        <end position="441"/>
    </location>
</feature>
<dbReference type="SUPFAM" id="SSF47203">
    <property type="entry name" value="Acyl-CoA dehydrogenase C-terminal domain-like"/>
    <property type="match status" value="1"/>
</dbReference>
<dbReference type="RefSeq" id="WP_031384325.1">
    <property type="nucleotide sequence ID" value="NZ_BAABKI010000011.1"/>
</dbReference>
<keyword evidence="11" id="KW-1185">Reference proteome</keyword>
<name>A0ABP9R7X5_9GAMM</name>
<dbReference type="PROSITE" id="PS00072">
    <property type="entry name" value="ACYL_COA_DH_1"/>
    <property type="match status" value="1"/>
</dbReference>
<comment type="caution">
    <text evidence="10">The sequence shown here is derived from an EMBL/GenBank/DDBJ whole genome shotgun (WGS) entry which is preliminary data.</text>
</comment>
<dbReference type="NCBIfam" id="NF008594">
    <property type="entry name" value="PRK11561.1"/>
    <property type="match status" value="1"/>
</dbReference>
<dbReference type="InterPro" id="IPR041504">
    <property type="entry name" value="AidB_N"/>
</dbReference>
<evidence type="ECO:0000256" key="3">
    <source>
        <dbReference type="ARBA" id="ARBA00022630"/>
    </source>
</evidence>
<evidence type="ECO:0000256" key="5">
    <source>
        <dbReference type="RuleBase" id="RU362125"/>
    </source>
</evidence>
<feature type="domain" description="Acyl-CoA oxidase/dehydrogenase middle" evidence="8">
    <location>
        <begin position="186"/>
        <end position="279"/>
    </location>
</feature>
<dbReference type="InterPro" id="IPR052904">
    <property type="entry name" value="Acyl-CoA_dehydrogenase-like"/>
</dbReference>
<evidence type="ECO:0000313" key="10">
    <source>
        <dbReference type="EMBL" id="GAA5172634.1"/>
    </source>
</evidence>